<dbReference type="InterPro" id="IPR006769">
    <property type="entry name" value="MCU_C"/>
</dbReference>
<sequence>MAFKKTLAERLIRLDCLAPPVPVREPERHSASAVMAELSGRGYEEAVEGGSVGGGEIETARGPENLGTVFGVRSDMRGRLFGSGSGSRVCEIAGREWLPLSSWETPFASSLNSRVHEADLLGTLMGCDGTHLLLCHFMYVMAGYAFFLRTSKEPTFEGFFQSRFDAKQKRLMKDHNFDLGRYEELRKACYPYSSSSSSELGNPSSAFDGPKRMQMQFGSNVL</sequence>
<name>A0AAW1YJB8_RUBAR</name>
<keyword evidence="8" id="KW-0406">Ion transport</keyword>
<keyword evidence="6" id="KW-0106">Calcium</keyword>
<evidence type="ECO:0000256" key="4">
    <source>
        <dbReference type="ARBA" id="ARBA00022568"/>
    </source>
</evidence>
<gene>
    <name evidence="12" type="ORF">M0R45_004272</name>
</gene>
<dbReference type="Proteomes" id="UP001457282">
    <property type="component" value="Unassembled WGS sequence"/>
</dbReference>
<organism evidence="12 13">
    <name type="scientific">Rubus argutus</name>
    <name type="common">Southern blackberry</name>
    <dbReference type="NCBI Taxonomy" id="59490"/>
    <lineage>
        <taxon>Eukaryota</taxon>
        <taxon>Viridiplantae</taxon>
        <taxon>Streptophyta</taxon>
        <taxon>Embryophyta</taxon>
        <taxon>Tracheophyta</taxon>
        <taxon>Spermatophyta</taxon>
        <taxon>Magnoliopsida</taxon>
        <taxon>eudicotyledons</taxon>
        <taxon>Gunneridae</taxon>
        <taxon>Pentapetalae</taxon>
        <taxon>rosids</taxon>
        <taxon>fabids</taxon>
        <taxon>Rosales</taxon>
        <taxon>Rosaceae</taxon>
        <taxon>Rosoideae</taxon>
        <taxon>Rosoideae incertae sedis</taxon>
        <taxon>Rubus</taxon>
    </lineage>
</organism>
<evidence type="ECO:0000256" key="6">
    <source>
        <dbReference type="ARBA" id="ARBA00022837"/>
    </source>
</evidence>
<keyword evidence="4" id="KW-0109">Calcium transport</keyword>
<evidence type="ECO:0000256" key="5">
    <source>
        <dbReference type="ARBA" id="ARBA00022692"/>
    </source>
</evidence>
<evidence type="ECO:0000256" key="9">
    <source>
        <dbReference type="ARBA" id="ARBA00023136"/>
    </source>
</evidence>
<dbReference type="GO" id="GO:0005262">
    <property type="term" value="F:calcium channel activity"/>
    <property type="evidence" value="ECO:0007669"/>
    <property type="project" value="TreeGrafter"/>
</dbReference>
<reference evidence="12 13" key="1">
    <citation type="journal article" date="2023" name="G3 (Bethesda)">
        <title>A chromosome-length genome assembly and annotation of blackberry (Rubus argutus, cv. 'Hillquist').</title>
        <authorList>
            <person name="Bruna T."/>
            <person name="Aryal R."/>
            <person name="Dudchenko O."/>
            <person name="Sargent D.J."/>
            <person name="Mead D."/>
            <person name="Buti M."/>
            <person name="Cavallini A."/>
            <person name="Hytonen T."/>
            <person name="Andres J."/>
            <person name="Pham M."/>
            <person name="Weisz D."/>
            <person name="Mascagni F."/>
            <person name="Usai G."/>
            <person name="Natali L."/>
            <person name="Bassil N."/>
            <person name="Fernandez G.E."/>
            <person name="Lomsadze A."/>
            <person name="Armour M."/>
            <person name="Olukolu B."/>
            <person name="Poorten T."/>
            <person name="Britton C."/>
            <person name="Davik J."/>
            <person name="Ashrafi H."/>
            <person name="Aiden E.L."/>
            <person name="Borodovsky M."/>
            <person name="Worthington M."/>
        </authorList>
    </citation>
    <scope>NUCLEOTIDE SEQUENCE [LARGE SCALE GENOMIC DNA]</scope>
    <source>
        <strain evidence="12">PI 553951</strain>
    </source>
</reference>
<feature type="region of interest" description="Disordered" evidence="10">
    <location>
        <begin position="192"/>
        <end position="211"/>
    </location>
</feature>
<evidence type="ECO:0000256" key="3">
    <source>
        <dbReference type="ARBA" id="ARBA00022448"/>
    </source>
</evidence>
<dbReference type="GO" id="GO:0051560">
    <property type="term" value="P:mitochondrial calcium ion homeostasis"/>
    <property type="evidence" value="ECO:0007669"/>
    <property type="project" value="InterPro"/>
</dbReference>
<evidence type="ECO:0000256" key="8">
    <source>
        <dbReference type="ARBA" id="ARBA00023065"/>
    </source>
</evidence>
<proteinExistence type="inferred from homology"/>
<keyword evidence="13" id="KW-1185">Reference proteome</keyword>
<dbReference type="PANTHER" id="PTHR13462">
    <property type="entry name" value="CALCIUM UNIPORTER PROTEIN, MITOCHONDRIAL"/>
    <property type="match status" value="1"/>
</dbReference>
<dbReference type="PANTHER" id="PTHR13462:SF31">
    <property type="entry name" value="CALCIUM UNIPORTER PROTEIN 1, MITOCHONDRIAL"/>
    <property type="match status" value="1"/>
</dbReference>
<dbReference type="GO" id="GO:1990246">
    <property type="term" value="C:uniplex complex"/>
    <property type="evidence" value="ECO:0007669"/>
    <property type="project" value="TreeGrafter"/>
</dbReference>
<evidence type="ECO:0000256" key="2">
    <source>
        <dbReference type="ARBA" id="ARBA00005653"/>
    </source>
</evidence>
<evidence type="ECO:0000313" key="13">
    <source>
        <dbReference type="Proteomes" id="UP001457282"/>
    </source>
</evidence>
<keyword evidence="3" id="KW-0813">Transport</keyword>
<comment type="similarity">
    <text evidence="2">Belongs to the MCU (TC 1.A.77) family.</text>
</comment>
<evidence type="ECO:0000256" key="10">
    <source>
        <dbReference type="SAM" id="MobiDB-lite"/>
    </source>
</evidence>
<feature type="domain" description="Calcium uniporter protein C-terminal" evidence="11">
    <location>
        <begin position="137"/>
        <end position="185"/>
    </location>
</feature>
<protein>
    <recommendedName>
        <fullName evidence="11">Calcium uniporter protein C-terminal domain-containing protein</fullName>
    </recommendedName>
</protein>
<dbReference type="Pfam" id="PF04678">
    <property type="entry name" value="MCU"/>
    <property type="match status" value="1"/>
</dbReference>
<comment type="subcellular location">
    <subcellularLocation>
        <location evidence="1">Membrane</location>
        <topology evidence="1">Multi-pass membrane protein</topology>
    </subcellularLocation>
</comment>
<dbReference type="GO" id="GO:0036444">
    <property type="term" value="P:calcium import into the mitochondrion"/>
    <property type="evidence" value="ECO:0007669"/>
    <property type="project" value="TreeGrafter"/>
</dbReference>
<dbReference type="AlphaFoldDB" id="A0AAW1YJB8"/>
<evidence type="ECO:0000313" key="12">
    <source>
        <dbReference type="EMBL" id="KAK9948707.1"/>
    </source>
</evidence>
<evidence type="ECO:0000256" key="1">
    <source>
        <dbReference type="ARBA" id="ARBA00004141"/>
    </source>
</evidence>
<dbReference type="GO" id="GO:0015292">
    <property type="term" value="F:uniporter activity"/>
    <property type="evidence" value="ECO:0007669"/>
    <property type="project" value="TreeGrafter"/>
</dbReference>
<evidence type="ECO:0000256" key="7">
    <source>
        <dbReference type="ARBA" id="ARBA00022989"/>
    </source>
</evidence>
<dbReference type="EMBL" id="JBEDUW010000001">
    <property type="protein sequence ID" value="KAK9948707.1"/>
    <property type="molecule type" value="Genomic_DNA"/>
</dbReference>
<comment type="caution">
    <text evidence="12">The sequence shown here is derived from an EMBL/GenBank/DDBJ whole genome shotgun (WGS) entry which is preliminary data.</text>
</comment>
<evidence type="ECO:0000259" key="11">
    <source>
        <dbReference type="Pfam" id="PF04678"/>
    </source>
</evidence>
<keyword evidence="9" id="KW-0472">Membrane</keyword>
<dbReference type="InterPro" id="IPR039055">
    <property type="entry name" value="MCU_fam"/>
</dbReference>
<accession>A0AAW1YJB8</accession>
<keyword evidence="5" id="KW-0812">Transmembrane</keyword>
<keyword evidence="7" id="KW-1133">Transmembrane helix</keyword>